<dbReference type="AlphaFoldDB" id="A0A1F6FPV2"/>
<dbReference type="InterPro" id="IPR013005">
    <property type="entry name" value="Ribosomal_uL4-like"/>
</dbReference>
<keyword evidence="5" id="KW-0694">RNA-binding</keyword>
<evidence type="ECO:0000313" key="7">
    <source>
        <dbReference type="EMBL" id="OGG87865.1"/>
    </source>
</evidence>
<dbReference type="Proteomes" id="UP000177968">
    <property type="component" value="Unassembled WGS sequence"/>
</dbReference>
<dbReference type="InterPro" id="IPR023574">
    <property type="entry name" value="Ribosomal_uL4_dom_sf"/>
</dbReference>
<dbReference type="HAMAP" id="MF_01328_B">
    <property type="entry name" value="Ribosomal_uL4_B"/>
    <property type="match status" value="1"/>
</dbReference>
<dbReference type="GO" id="GO:0003735">
    <property type="term" value="F:structural constituent of ribosome"/>
    <property type="evidence" value="ECO:0007669"/>
    <property type="project" value="InterPro"/>
</dbReference>
<dbReference type="GO" id="GO:1990904">
    <property type="term" value="C:ribonucleoprotein complex"/>
    <property type="evidence" value="ECO:0007669"/>
    <property type="project" value="UniProtKB-KW"/>
</dbReference>
<comment type="function">
    <text evidence="5">One of the primary rRNA binding proteins, this protein initially binds near the 5'-end of the 23S rRNA. It is important during the early stages of 50S assembly. It makes multiple contacts with different domains of the 23S rRNA in the assembled 50S subunit and ribosome.</text>
</comment>
<dbReference type="PANTHER" id="PTHR10746:SF6">
    <property type="entry name" value="LARGE RIBOSOMAL SUBUNIT PROTEIN UL4M"/>
    <property type="match status" value="1"/>
</dbReference>
<dbReference type="GO" id="GO:0005840">
    <property type="term" value="C:ribosome"/>
    <property type="evidence" value="ECO:0007669"/>
    <property type="project" value="UniProtKB-KW"/>
</dbReference>
<evidence type="ECO:0000256" key="3">
    <source>
        <dbReference type="ARBA" id="ARBA00023274"/>
    </source>
</evidence>
<evidence type="ECO:0000256" key="4">
    <source>
        <dbReference type="ARBA" id="ARBA00035244"/>
    </source>
</evidence>
<dbReference type="GO" id="GO:0006412">
    <property type="term" value="P:translation"/>
    <property type="evidence" value="ECO:0007669"/>
    <property type="project" value="UniProtKB-UniRule"/>
</dbReference>
<dbReference type="Pfam" id="PF00573">
    <property type="entry name" value="Ribosomal_L4"/>
    <property type="match status" value="1"/>
</dbReference>
<name>A0A1F6FPV2_9BACT</name>
<dbReference type="NCBIfam" id="TIGR03953">
    <property type="entry name" value="rplD_bact"/>
    <property type="match status" value="1"/>
</dbReference>
<dbReference type="Gene3D" id="3.40.1370.10">
    <property type="match status" value="1"/>
</dbReference>
<evidence type="ECO:0000256" key="6">
    <source>
        <dbReference type="SAM" id="MobiDB-lite"/>
    </source>
</evidence>
<keyword evidence="5" id="KW-0699">rRNA-binding</keyword>
<sequence length="266" mass="28922">MQNARGNLLYNPASCPHYSATSKTTMKKELQATLYTSTGKEAGKIQLPAVVFDVPWNDALMHQVVTSMLSNARTPIAHTKFRGEVRGGGKKPWQQKGTGRARHGSTRSPIWRGGGVTHGPRNEKVYARVIPKKMRAKALFMALSRKLRDNELLLVDSFGFTAPSTANAKKTLLAFSNLSGFERIAGKKRNAALIALTNDASASHKSFRNIGSVKCIATRDLNPVAVLGSTYIVIENPQVSLALLENRARSKPASSSSDSSMIKTRS</sequence>
<reference evidence="7 8" key="1">
    <citation type="journal article" date="2016" name="Nat. Commun.">
        <title>Thousands of microbial genomes shed light on interconnected biogeochemical processes in an aquifer system.</title>
        <authorList>
            <person name="Anantharaman K."/>
            <person name="Brown C.T."/>
            <person name="Hug L.A."/>
            <person name="Sharon I."/>
            <person name="Castelle C.J."/>
            <person name="Probst A.J."/>
            <person name="Thomas B.C."/>
            <person name="Singh A."/>
            <person name="Wilkins M.J."/>
            <person name="Karaoz U."/>
            <person name="Brodie E.L."/>
            <person name="Williams K.H."/>
            <person name="Hubbard S.S."/>
            <person name="Banfield J.F."/>
        </authorList>
    </citation>
    <scope>NUCLEOTIDE SEQUENCE [LARGE SCALE GENOMIC DNA]</scope>
</reference>
<comment type="function">
    <text evidence="5">Forms part of the polypeptide exit tunnel.</text>
</comment>
<accession>A0A1F6FPV2</accession>
<organism evidence="7 8">
    <name type="scientific">Candidatus Kaiserbacteria bacterium RIFCSPLOWO2_12_FULL_50_28</name>
    <dbReference type="NCBI Taxonomy" id="1798527"/>
    <lineage>
        <taxon>Bacteria</taxon>
        <taxon>Candidatus Kaiseribacteriota</taxon>
    </lineage>
</organism>
<evidence type="ECO:0000256" key="2">
    <source>
        <dbReference type="ARBA" id="ARBA00022980"/>
    </source>
</evidence>
<proteinExistence type="inferred from homology"/>
<comment type="similarity">
    <text evidence="1 5">Belongs to the universal ribosomal protein uL4 family.</text>
</comment>
<dbReference type="GO" id="GO:0019843">
    <property type="term" value="F:rRNA binding"/>
    <property type="evidence" value="ECO:0007669"/>
    <property type="project" value="UniProtKB-UniRule"/>
</dbReference>
<feature type="region of interest" description="Disordered" evidence="6">
    <location>
        <begin position="83"/>
        <end position="117"/>
    </location>
</feature>
<evidence type="ECO:0000256" key="5">
    <source>
        <dbReference type="HAMAP-Rule" id="MF_01328"/>
    </source>
</evidence>
<evidence type="ECO:0000256" key="1">
    <source>
        <dbReference type="ARBA" id="ARBA00010528"/>
    </source>
</evidence>
<gene>
    <name evidence="5" type="primary">rplD</name>
    <name evidence="7" type="ORF">A3H15_00615</name>
</gene>
<keyword evidence="3 5" id="KW-0687">Ribonucleoprotein</keyword>
<dbReference type="InterPro" id="IPR002136">
    <property type="entry name" value="Ribosomal_uL4"/>
</dbReference>
<dbReference type="EMBL" id="MFMO01000019">
    <property type="protein sequence ID" value="OGG87865.1"/>
    <property type="molecule type" value="Genomic_DNA"/>
</dbReference>
<evidence type="ECO:0000313" key="8">
    <source>
        <dbReference type="Proteomes" id="UP000177968"/>
    </source>
</evidence>
<comment type="caution">
    <text evidence="7">The sequence shown here is derived from an EMBL/GenBank/DDBJ whole genome shotgun (WGS) entry which is preliminary data.</text>
</comment>
<protein>
    <recommendedName>
        <fullName evidence="4 5">Large ribosomal subunit protein uL4</fullName>
    </recommendedName>
</protein>
<keyword evidence="2 5" id="KW-0689">Ribosomal protein</keyword>
<dbReference type="SUPFAM" id="SSF52166">
    <property type="entry name" value="Ribosomal protein L4"/>
    <property type="match status" value="1"/>
</dbReference>
<comment type="subunit">
    <text evidence="5">Part of the 50S ribosomal subunit.</text>
</comment>
<dbReference type="PANTHER" id="PTHR10746">
    <property type="entry name" value="50S RIBOSOMAL PROTEIN L4"/>
    <property type="match status" value="1"/>
</dbReference>